<dbReference type="FunFam" id="3.30.70.330:FF:000332">
    <property type="entry name" value="flowering time control protein FCA isoform X2"/>
    <property type="match status" value="1"/>
</dbReference>
<keyword evidence="13" id="KW-1185">Reference proteome</keyword>
<dbReference type="InterPro" id="IPR012677">
    <property type="entry name" value="Nucleotide-bd_a/b_plait_sf"/>
</dbReference>
<keyword evidence="5 9" id="KW-0694">RNA-binding</keyword>
<feature type="compositionally biased region" description="Polar residues" evidence="10">
    <location>
        <begin position="449"/>
        <end position="476"/>
    </location>
</feature>
<dbReference type="InterPro" id="IPR036020">
    <property type="entry name" value="WW_dom_sf"/>
</dbReference>
<gene>
    <name evidence="14" type="primary">LOC105050125</name>
</gene>
<evidence type="ECO:0000313" key="14">
    <source>
        <dbReference type="RefSeq" id="XP_010928319.1"/>
    </source>
</evidence>
<keyword evidence="3" id="KW-0677">Repeat</keyword>
<dbReference type="Gene3D" id="3.30.70.330">
    <property type="match status" value="2"/>
</dbReference>
<feature type="region of interest" description="Disordered" evidence="10">
    <location>
        <begin position="309"/>
        <end position="424"/>
    </location>
</feature>
<dbReference type="SUPFAM" id="SSF54928">
    <property type="entry name" value="RNA-binding domain, RBD"/>
    <property type="match status" value="2"/>
</dbReference>
<evidence type="ECO:0000256" key="6">
    <source>
        <dbReference type="ARBA" id="ARBA00023089"/>
    </source>
</evidence>
<dbReference type="GO" id="GO:0030154">
    <property type="term" value="P:cell differentiation"/>
    <property type="evidence" value="ECO:0007669"/>
    <property type="project" value="UniProtKB-KW"/>
</dbReference>
<dbReference type="GeneID" id="105050125"/>
<dbReference type="GO" id="GO:0005634">
    <property type="term" value="C:nucleus"/>
    <property type="evidence" value="ECO:0007669"/>
    <property type="project" value="UniProtKB-SubCell"/>
</dbReference>
<dbReference type="CDD" id="cd00201">
    <property type="entry name" value="WW"/>
    <property type="match status" value="1"/>
</dbReference>
<comment type="subcellular location">
    <subcellularLocation>
        <location evidence="1">Nucleus</location>
    </subcellularLocation>
</comment>
<dbReference type="InterPro" id="IPR001202">
    <property type="entry name" value="WW_dom"/>
</dbReference>
<dbReference type="PROSITE" id="PS50102">
    <property type="entry name" value="RRM"/>
    <property type="match status" value="2"/>
</dbReference>
<evidence type="ECO:0000256" key="4">
    <source>
        <dbReference type="ARBA" id="ARBA00022782"/>
    </source>
</evidence>
<dbReference type="SMART" id="SM00360">
    <property type="entry name" value="RRM"/>
    <property type="match status" value="2"/>
</dbReference>
<feature type="compositionally biased region" description="Low complexity" evidence="10">
    <location>
        <begin position="620"/>
        <end position="640"/>
    </location>
</feature>
<dbReference type="InterPro" id="IPR002343">
    <property type="entry name" value="Hud_Sxl_RNA"/>
</dbReference>
<keyword evidence="6" id="KW-0287">Flowering</keyword>
<sequence length="812" mass="88060">MDRHRGDRFGDRPSDRFGDRPGDRFGDRPGDRFGDRPGDRFGDGGRHPRMQSRWSSGSPTHQPPRYPRGGGEGFSGGAGGGGRYHPYRAPQDYPPSGGGFRGGGPAGFGHPLPMAGGPKRGFSARGGSPDHADGNKFAKLFIGSVPRTATEEDIRPLFEEHGEVIEVALIKDRKTGQQQGCCFIKYATSEEADRAIRALHNQYTLPGGSGPIQVRYADGDRERHGAVERKLFVASLNKQAASEEIEEIFSQYGRVEDVYIMKDELKQSRGCGFVKFSTRDDAVAAMNALHGNYVMRGCDQPLIVRFADPKRPRPAEPRGGPTFGGPGFSPRSDAALIIRPTANLDEPRGGRMPPDAWHPLSPRSLGPSSHFNAHESGSQSAAKGGVMATSSDAPGTLGVTCGPTNGDLSSLSATPSSSLQQGFNPSMAQVRPVAGQQISALQKPLMPPQNFSSSLQLHQNQQTPASQSQSQNLQAPMQQLGLQVPQSGSLTSYGQNLPLQQLPGLAAQLSTSQPAVQQNASAGALQNPLSLQQQSMPAVANQQQFPASNITQQLLQQPIQQLPSQLPQMLLQQQAQALQSSFQSSQQAIFQLQQQLQLMHQSNLNQQQISQAGKQQSAWTGLASTSSTPASTPAAVMPSTRSATTPLPVSTTPAVPLTCNWTEHTSPEGFKYYYNSITRESKWEKPEEFSLFEQQQQQQKLLLSQQQQQQKLVQQLQSPSSHTQSHTQIQSSQQASQTQQVQPQMQMRQQAQLQLLHPSLAYQASGVAGHQNMQELNYSQLQAASAVIDPTRAQQGIQAAQEWAWKNKTTGS</sequence>
<evidence type="ECO:0000256" key="1">
    <source>
        <dbReference type="ARBA" id="ARBA00004123"/>
    </source>
</evidence>
<feature type="compositionally biased region" description="Gly residues" evidence="10">
    <location>
        <begin position="96"/>
        <end position="107"/>
    </location>
</feature>
<evidence type="ECO:0000256" key="10">
    <source>
        <dbReference type="SAM" id="MobiDB-lite"/>
    </source>
</evidence>
<evidence type="ECO:0000256" key="3">
    <source>
        <dbReference type="ARBA" id="ARBA00022737"/>
    </source>
</evidence>
<dbReference type="AlphaFoldDB" id="A0A6I9RLM7"/>
<feature type="compositionally biased region" description="Polar residues" evidence="10">
    <location>
        <begin position="641"/>
        <end position="650"/>
    </location>
</feature>
<feature type="compositionally biased region" description="Low complexity" evidence="10">
    <location>
        <begin position="408"/>
        <end position="419"/>
    </location>
</feature>
<dbReference type="RefSeq" id="XP_010928319.1">
    <property type="nucleotide sequence ID" value="XM_010930017.3"/>
</dbReference>
<dbReference type="PRINTS" id="PR00961">
    <property type="entry name" value="HUDSXLRNA"/>
</dbReference>
<feature type="region of interest" description="Disordered" evidence="10">
    <location>
        <begin position="444"/>
        <end position="476"/>
    </location>
</feature>
<dbReference type="InterPro" id="IPR035979">
    <property type="entry name" value="RBD_domain_sf"/>
</dbReference>
<evidence type="ECO:0000256" key="9">
    <source>
        <dbReference type="PROSITE-ProRule" id="PRU00176"/>
    </source>
</evidence>
<protein>
    <recommendedName>
        <fullName evidence="8">Flowering time control protein FCA</fullName>
    </recommendedName>
</protein>
<dbReference type="GO" id="GO:1990904">
    <property type="term" value="C:ribonucleoprotein complex"/>
    <property type="evidence" value="ECO:0007669"/>
    <property type="project" value="InterPro"/>
</dbReference>
<feature type="region of interest" description="Disordered" evidence="10">
    <location>
        <begin position="713"/>
        <end position="746"/>
    </location>
</feature>
<dbReference type="SUPFAM" id="SSF51045">
    <property type="entry name" value="WW domain"/>
    <property type="match status" value="1"/>
</dbReference>
<dbReference type="InParanoid" id="A0A6I9RLM7"/>
<keyword evidence="7" id="KW-0539">Nucleus</keyword>
<dbReference type="SMART" id="SM00456">
    <property type="entry name" value="WW"/>
    <property type="match status" value="1"/>
</dbReference>
<feature type="domain" description="RRM" evidence="12">
    <location>
        <begin position="138"/>
        <end position="219"/>
    </location>
</feature>
<evidence type="ECO:0000256" key="8">
    <source>
        <dbReference type="ARBA" id="ARBA00071861"/>
    </source>
</evidence>
<feature type="domain" description="WW" evidence="11">
    <location>
        <begin position="655"/>
        <end position="688"/>
    </location>
</feature>
<evidence type="ECO:0000313" key="13">
    <source>
        <dbReference type="Proteomes" id="UP000504607"/>
    </source>
</evidence>
<evidence type="ECO:0000259" key="12">
    <source>
        <dbReference type="PROSITE" id="PS50102"/>
    </source>
</evidence>
<dbReference type="GO" id="GO:0009908">
    <property type="term" value="P:flower development"/>
    <property type="evidence" value="ECO:0007669"/>
    <property type="project" value="UniProtKB-KW"/>
</dbReference>
<dbReference type="GO" id="GO:0003723">
    <property type="term" value="F:RNA binding"/>
    <property type="evidence" value="ECO:0007669"/>
    <property type="project" value="UniProtKB-UniRule"/>
</dbReference>
<dbReference type="Pfam" id="PF00397">
    <property type="entry name" value="WW"/>
    <property type="match status" value="1"/>
</dbReference>
<keyword evidence="4" id="KW-0221">Differentiation</keyword>
<evidence type="ECO:0000259" key="11">
    <source>
        <dbReference type="PROSITE" id="PS50020"/>
    </source>
</evidence>
<dbReference type="FunCoup" id="A0A6I9RLM7">
    <property type="interactions" value="719"/>
</dbReference>
<feature type="compositionally biased region" description="Polar residues" evidence="10">
    <location>
        <begin position="366"/>
        <end position="381"/>
    </location>
</feature>
<proteinExistence type="predicted"/>
<name>A0A6I9RLM7_ELAGV</name>
<feature type="compositionally biased region" description="Gly residues" evidence="10">
    <location>
        <begin position="68"/>
        <end position="83"/>
    </location>
</feature>
<evidence type="ECO:0000256" key="7">
    <source>
        <dbReference type="ARBA" id="ARBA00023242"/>
    </source>
</evidence>
<feature type="region of interest" description="Disordered" evidence="10">
    <location>
        <begin position="620"/>
        <end position="650"/>
    </location>
</feature>
<reference evidence="14" key="1">
    <citation type="submission" date="2025-08" db="UniProtKB">
        <authorList>
            <consortium name="RefSeq"/>
        </authorList>
    </citation>
    <scope>IDENTIFICATION</scope>
</reference>
<feature type="compositionally biased region" description="Basic and acidic residues" evidence="10">
    <location>
        <begin position="1"/>
        <end position="46"/>
    </location>
</feature>
<dbReference type="InterPro" id="IPR000504">
    <property type="entry name" value="RRM_dom"/>
</dbReference>
<dbReference type="Proteomes" id="UP000504607">
    <property type="component" value="Chromosome 8"/>
</dbReference>
<evidence type="ECO:0000256" key="2">
    <source>
        <dbReference type="ARBA" id="ARBA00022473"/>
    </source>
</evidence>
<keyword evidence="2" id="KW-0217">Developmental protein</keyword>
<organism evidence="13 14">
    <name type="scientific">Elaeis guineensis var. tenera</name>
    <name type="common">Oil palm</name>
    <dbReference type="NCBI Taxonomy" id="51953"/>
    <lineage>
        <taxon>Eukaryota</taxon>
        <taxon>Viridiplantae</taxon>
        <taxon>Streptophyta</taxon>
        <taxon>Embryophyta</taxon>
        <taxon>Tracheophyta</taxon>
        <taxon>Spermatophyta</taxon>
        <taxon>Magnoliopsida</taxon>
        <taxon>Liliopsida</taxon>
        <taxon>Arecaceae</taxon>
        <taxon>Arecoideae</taxon>
        <taxon>Cocoseae</taxon>
        <taxon>Elaeidinae</taxon>
        <taxon>Elaeis</taxon>
    </lineage>
</organism>
<dbReference type="FunFam" id="3.30.70.330:FF:000374">
    <property type="entry name" value="Flowering time control protein FCA"/>
    <property type="match status" value="1"/>
</dbReference>
<dbReference type="Gene3D" id="2.20.70.10">
    <property type="match status" value="1"/>
</dbReference>
<accession>A0A6I9RLM7</accession>
<dbReference type="OrthoDB" id="410044at2759"/>
<evidence type="ECO:0000256" key="5">
    <source>
        <dbReference type="ARBA" id="ARBA00022884"/>
    </source>
</evidence>
<feature type="domain" description="RRM" evidence="12">
    <location>
        <begin position="229"/>
        <end position="309"/>
    </location>
</feature>
<dbReference type="PANTHER" id="PTHR24012">
    <property type="entry name" value="RNA BINDING PROTEIN"/>
    <property type="match status" value="1"/>
</dbReference>
<dbReference type="Pfam" id="PF00076">
    <property type="entry name" value="RRM_1"/>
    <property type="match status" value="2"/>
</dbReference>
<dbReference type="KEGG" id="egu:105050125"/>
<feature type="region of interest" description="Disordered" evidence="10">
    <location>
        <begin position="1"/>
        <end position="131"/>
    </location>
</feature>
<dbReference type="PROSITE" id="PS50020">
    <property type="entry name" value="WW_DOMAIN_2"/>
    <property type="match status" value="1"/>
</dbReference>